<dbReference type="CDD" id="cd12532">
    <property type="entry name" value="RRM3_MEI2_fungi"/>
    <property type="match status" value="1"/>
</dbReference>
<feature type="region of interest" description="Disordered" evidence="3">
    <location>
        <begin position="1"/>
        <end position="39"/>
    </location>
</feature>
<dbReference type="RefSeq" id="XP_009157938.1">
    <property type="nucleotide sequence ID" value="XM_009159690.1"/>
</dbReference>
<reference evidence="5" key="1">
    <citation type="submission" date="2011-07" db="EMBL/GenBank/DDBJ databases">
        <title>The Genome Sequence of Exophiala (Wangiella) dermatitidis NIH/UT8656.</title>
        <authorList>
            <consortium name="The Broad Institute Genome Sequencing Platform"/>
            <person name="Cuomo C."/>
            <person name="Wang Z."/>
            <person name="Hunicke-Smith S."/>
            <person name="Szanislo P.J."/>
            <person name="Earl A."/>
            <person name="Young S.K."/>
            <person name="Zeng Q."/>
            <person name="Gargeya S."/>
            <person name="Fitzgerald M."/>
            <person name="Haas B."/>
            <person name="Abouelleil A."/>
            <person name="Alvarado L."/>
            <person name="Arachchi H.M."/>
            <person name="Berlin A."/>
            <person name="Brown A."/>
            <person name="Chapman S.B."/>
            <person name="Chen Z."/>
            <person name="Dunbar C."/>
            <person name="Freedman E."/>
            <person name="Gearin G."/>
            <person name="Gellesch M."/>
            <person name="Goldberg J."/>
            <person name="Griggs A."/>
            <person name="Gujja S."/>
            <person name="Heiman D."/>
            <person name="Howarth C."/>
            <person name="Larson L."/>
            <person name="Lui A."/>
            <person name="MacDonald P.J.P."/>
            <person name="Montmayeur A."/>
            <person name="Murphy C."/>
            <person name="Neiman D."/>
            <person name="Pearson M."/>
            <person name="Priest M."/>
            <person name="Roberts A."/>
            <person name="Saif S."/>
            <person name="Shea T."/>
            <person name="Shenoy N."/>
            <person name="Sisk P."/>
            <person name="Stolte C."/>
            <person name="Sykes S."/>
            <person name="Wortman J."/>
            <person name="Nusbaum C."/>
            <person name="Birren B."/>
        </authorList>
    </citation>
    <scope>NUCLEOTIDE SEQUENCE</scope>
    <source>
        <strain evidence="5">NIH/UT8656</strain>
    </source>
</reference>
<protein>
    <recommendedName>
        <fullName evidence="4">RRM domain-containing protein</fullName>
    </recommendedName>
</protein>
<dbReference type="AlphaFoldDB" id="H6BY41"/>
<organism evidence="5 6">
    <name type="scientific">Exophiala dermatitidis (strain ATCC 34100 / CBS 525.76 / NIH/UT8656)</name>
    <name type="common">Black yeast</name>
    <name type="synonym">Wangiella dermatitidis</name>
    <dbReference type="NCBI Taxonomy" id="858893"/>
    <lineage>
        <taxon>Eukaryota</taxon>
        <taxon>Fungi</taxon>
        <taxon>Dikarya</taxon>
        <taxon>Ascomycota</taxon>
        <taxon>Pezizomycotina</taxon>
        <taxon>Eurotiomycetes</taxon>
        <taxon>Chaetothyriomycetidae</taxon>
        <taxon>Chaetothyriales</taxon>
        <taxon>Herpotrichiellaceae</taxon>
        <taxon>Exophiala</taxon>
    </lineage>
</organism>
<dbReference type="Pfam" id="PF04059">
    <property type="entry name" value="RRM_2"/>
    <property type="match status" value="1"/>
</dbReference>
<evidence type="ECO:0000256" key="2">
    <source>
        <dbReference type="PROSITE-ProRule" id="PRU00176"/>
    </source>
</evidence>
<evidence type="ECO:0000313" key="5">
    <source>
        <dbReference type="EMBL" id="EHY57477.1"/>
    </source>
</evidence>
<sequence>MTALSGGGMASSPPSENGTVSYGTPSTDPTTFTPEGGAATKSLKERVNHARSQVALYRNDPLDDVFLNAPSSDRALGRRQLSPTAEVFCPTAPLREKVGGSGRHALTFQGRVHAVNVYKAVVVPPVEVPHGSVSALLKGSAPERKAIALTPEQAHPVVPGVIGGPVVPGPVVPRSELKLSNFAGVKIQDVHFAYGIFSTDENTARAFIVSGVPEQYRSVDFIVSAFPTSSFPSLRTINASQLVSNGFFTLSFADVRQAKKAHEVCTSLIPLARVFPLSPKALAIDEGKDPLMVSDFEGQVVVTVYFNGYAHFNGKAKDAAAIIGEMQNMLTQCGDIKAFHAMAPTQAHVREFRVEFFDVDVVDAVKEKMSGFVTEHGTVMDAEAFKPDVRPVMSPRSGSVSPREQLSITGRSTVPVDPDYDRLAGVIQREALRSGRRINQSANHNAIDIARIQAGIDVRTTIMLRNIPNRVDQGMLKKLLDSTSHGRYDFMYLRIDFANNCNVGYAFINFLDAQSIIPFVLARAGKRWNCFASDKVAEVSYATIQGKDCLVQKFRNSSVMLEHPSFRPKLFIAGNVPNAGSEERFPGPDNASKMRRSVENAEHVGLFVLPSPPPARGSRPYGKSGMRLSSRNPYGGKGRRRVGHYLPPARATANSPGRFSSDEGTPRVITNFNAVNVNSPYDPFAGTPARFPAFRA</sequence>
<name>H6BY41_EXODN</name>
<keyword evidence="1 2" id="KW-0694">RNA-binding</keyword>
<evidence type="ECO:0000313" key="6">
    <source>
        <dbReference type="Proteomes" id="UP000007304"/>
    </source>
</evidence>
<dbReference type="EMBL" id="JH226133">
    <property type="protein sequence ID" value="EHY57477.1"/>
    <property type="molecule type" value="Genomic_DNA"/>
</dbReference>
<feature type="compositionally biased region" description="Polar residues" evidence="3">
    <location>
        <begin position="396"/>
        <end position="411"/>
    </location>
</feature>
<dbReference type="InterPro" id="IPR007201">
    <property type="entry name" value="Mei2-like_Rrm_C"/>
</dbReference>
<dbReference type="STRING" id="858893.H6BY41"/>
<feature type="region of interest" description="Disordered" evidence="3">
    <location>
        <begin position="615"/>
        <end position="641"/>
    </location>
</feature>
<feature type="region of interest" description="Disordered" evidence="3">
    <location>
        <begin position="390"/>
        <end position="411"/>
    </location>
</feature>
<feature type="domain" description="RRM" evidence="4">
    <location>
        <begin position="460"/>
        <end position="544"/>
    </location>
</feature>
<dbReference type="Proteomes" id="UP000007304">
    <property type="component" value="Unassembled WGS sequence"/>
</dbReference>
<evidence type="ECO:0000256" key="3">
    <source>
        <dbReference type="SAM" id="MobiDB-lite"/>
    </source>
</evidence>
<proteinExistence type="predicted"/>
<evidence type="ECO:0000256" key="1">
    <source>
        <dbReference type="ARBA" id="ARBA00022884"/>
    </source>
</evidence>
<dbReference type="GeneID" id="20310149"/>
<dbReference type="PANTHER" id="PTHR23189">
    <property type="entry name" value="RNA RECOGNITION MOTIF-CONTAINING"/>
    <property type="match status" value="1"/>
</dbReference>
<gene>
    <name evidence="5" type="ORF">HMPREF1120_05510</name>
</gene>
<dbReference type="VEuPathDB" id="FungiDB:HMPREF1120_05510"/>
<dbReference type="InParanoid" id="H6BY41"/>
<dbReference type="OrthoDB" id="417481at2759"/>
<dbReference type="PROSITE" id="PS50102">
    <property type="entry name" value="RRM"/>
    <property type="match status" value="1"/>
</dbReference>
<dbReference type="eggNOG" id="KOG4660">
    <property type="taxonomic scope" value="Eukaryota"/>
</dbReference>
<accession>H6BY41</accession>
<dbReference type="SUPFAM" id="SSF54928">
    <property type="entry name" value="RNA-binding domain, RBD"/>
    <property type="match status" value="1"/>
</dbReference>
<dbReference type="InterPro" id="IPR034862">
    <property type="entry name" value="Fungal_Mei2-like_RRM3"/>
</dbReference>
<keyword evidence="6" id="KW-1185">Reference proteome</keyword>
<feature type="compositionally biased region" description="Polar residues" evidence="3">
    <location>
        <begin position="12"/>
        <end position="33"/>
    </location>
</feature>
<dbReference type="InterPro" id="IPR035979">
    <property type="entry name" value="RBD_domain_sf"/>
</dbReference>
<evidence type="ECO:0000259" key="4">
    <source>
        <dbReference type="PROSITE" id="PS50102"/>
    </source>
</evidence>
<dbReference type="HOGENOM" id="CLU_019467_1_0_1"/>
<dbReference type="GO" id="GO:0003723">
    <property type="term" value="F:RNA binding"/>
    <property type="evidence" value="ECO:0007669"/>
    <property type="project" value="UniProtKB-UniRule"/>
</dbReference>
<dbReference type="InterPro" id="IPR000504">
    <property type="entry name" value="RRM_dom"/>
</dbReference>